<evidence type="ECO:0000313" key="3">
    <source>
        <dbReference type="Proteomes" id="UP000257139"/>
    </source>
</evidence>
<evidence type="ECO:0000256" key="1">
    <source>
        <dbReference type="SAM" id="MobiDB-lite"/>
    </source>
</evidence>
<protein>
    <submittedName>
        <fullName evidence="2">Uncharacterized protein</fullName>
    </submittedName>
</protein>
<proteinExistence type="predicted"/>
<dbReference type="EMBL" id="OGUU01000012">
    <property type="protein sequence ID" value="SPC18589.1"/>
    <property type="molecule type" value="Genomic_DNA"/>
</dbReference>
<evidence type="ECO:0000313" key="2">
    <source>
        <dbReference type="EMBL" id="SPC18589.1"/>
    </source>
</evidence>
<gene>
    <name evidence="2" type="ORF">CBM2594_A80028</name>
</gene>
<dbReference type="AlphaFoldDB" id="A0A7Z7J919"/>
<sequence length="84" mass="8825">MWRPGTQPGPGSGGLPALRLAGRQRGQGQRLLAAGSGQSQELAGGAQELLAGQAKQLEVHVSLDVKRRHGPAGPPRRRHLARPI</sequence>
<feature type="region of interest" description="Disordered" evidence="1">
    <location>
        <begin position="64"/>
        <end position="84"/>
    </location>
</feature>
<reference evidence="2 3" key="1">
    <citation type="submission" date="2018-01" db="EMBL/GenBank/DDBJ databases">
        <authorList>
            <person name="Clerissi C."/>
        </authorList>
    </citation>
    <scope>NUCLEOTIDE SEQUENCE [LARGE SCALE GENOMIC DNA]</scope>
    <source>
        <strain evidence="2">Cupriavidus taiwanensis STM 6021</strain>
    </source>
</reference>
<comment type="caution">
    <text evidence="2">The sequence shown here is derived from an EMBL/GenBank/DDBJ whole genome shotgun (WGS) entry which is preliminary data.</text>
</comment>
<dbReference type="Proteomes" id="UP000257139">
    <property type="component" value="Chromosome CBM2594_a"/>
</dbReference>
<accession>A0A7Z7J919</accession>
<feature type="compositionally biased region" description="Basic residues" evidence="1">
    <location>
        <begin position="66"/>
        <end position="84"/>
    </location>
</feature>
<organism evidence="2 3">
    <name type="scientific">Cupriavidus taiwanensis</name>
    <dbReference type="NCBI Taxonomy" id="164546"/>
    <lineage>
        <taxon>Bacteria</taxon>
        <taxon>Pseudomonadati</taxon>
        <taxon>Pseudomonadota</taxon>
        <taxon>Betaproteobacteria</taxon>
        <taxon>Burkholderiales</taxon>
        <taxon>Burkholderiaceae</taxon>
        <taxon>Cupriavidus</taxon>
    </lineage>
</organism>
<name>A0A7Z7J919_9BURK</name>